<gene>
    <name evidence="2" type="ORF">PHYSODRAFT_264168</name>
</gene>
<dbReference type="InParanoid" id="G4ZDE6"/>
<reference evidence="2 3" key="1">
    <citation type="journal article" date="2006" name="Science">
        <title>Phytophthora genome sequences uncover evolutionary origins and mechanisms of pathogenesis.</title>
        <authorList>
            <person name="Tyler B.M."/>
            <person name="Tripathy S."/>
            <person name="Zhang X."/>
            <person name="Dehal P."/>
            <person name="Jiang R.H."/>
            <person name="Aerts A."/>
            <person name="Arredondo F.D."/>
            <person name="Baxter L."/>
            <person name="Bensasson D."/>
            <person name="Beynon J.L."/>
            <person name="Chapman J."/>
            <person name="Damasceno C.M."/>
            <person name="Dorrance A.E."/>
            <person name="Dou D."/>
            <person name="Dickerman A.W."/>
            <person name="Dubchak I.L."/>
            <person name="Garbelotto M."/>
            <person name="Gijzen M."/>
            <person name="Gordon S.G."/>
            <person name="Govers F."/>
            <person name="Grunwald N.J."/>
            <person name="Huang W."/>
            <person name="Ivors K.L."/>
            <person name="Jones R.W."/>
            <person name="Kamoun S."/>
            <person name="Krampis K."/>
            <person name="Lamour K.H."/>
            <person name="Lee M.K."/>
            <person name="McDonald W.H."/>
            <person name="Medina M."/>
            <person name="Meijer H.J."/>
            <person name="Nordberg E.K."/>
            <person name="Maclean D.J."/>
            <person name="Ospina-Giraldo M.D."/>
            <person name="Morris P.F."/>
            <person name="Phuntumart V."/>
            <person name="Putnam N.H."/>
            <person name="Rash S."/>
            <person name="Rose J.K."/>
            <person name="Sakihama Y."/>
            <person name="Salamov A.A."/>
            <person name="Savidor A."/>
            <person name="Scheuring C.F."/>
            <person name="Smith B.M."/>
            <person name="Sobral B.W."/>
            <person name="Terry A."/>
            <person name="Torto-Alalibo T.A."/>
            <person name="Win J."/>
            <person name="Xu Z."/>
            <person name="Zhang H."/>
            <person name="Grigoriev I.V."/>
            <person name="Rokhsar D.S."/>
            <person name="Boore J.L."/>
        </authorList>
    </citation>
    <scope>NUCLEOTIDE SEQUENCE [LARGE SCALE GENOMIC DNA]</scope>
    <source>
        <strain evidence="2 3">P6497</strain>
    </source>
</reference>
<dbReference type="EMBL" id="JH159154">
    <property type="protein sequence ID" value="EGZ17381.1"/>
    <property type="molecule type" value="Genomic_DNA"/>
</dbReference>
<evidence type="ECO:0000313" key="3">
    <source>
        <dbReference type="Proteomes" id="UP000002640"/>
    </source>
</evidence>
<dbReference type="AlphaFoldDB" id="G4ZDE6"/>
<dbReference type="Proteomes" id="UP000002640">
    <property type="component" value="Unassembled WGS sequence"/>
</dbReference>
<organism evidence="2 3">
    <name type="scientific">Phytophthora sojae (strain P6497)</name>
    <name type="common">Soybean stem and root rot agent</name>
    <name type="synonym">Phytophthora megasperma f. sp. glycines</name>
    <dbReference type="NCBI Taxonomy" id="1094619"/>
    <lineage>
        <taxon>Eukaryota</taxon>
        <taxon>Sar</taxon>
        <taxon>Stramenopiles</taxon>
        <taxon>Oomycota</taxon>
        <taxon>Peronosporomycetes</taxon>
        <taxon>Peronosporales</taxon>
        <taxon>Peronosporaceae</taxon>
        <taxon>Phytophthora</taxon>
    </lineage>
</organism>
<keyword evidence="3" id="KW-1185">Reference proteome</keyword>
<evidence type="ECO:0000313" key="2">
    <source>
        <dbReference type="EMBL" id="EGZ17381.1"/>
    </source>
</evidence>
<evidence type="ECO:0000256" key="1">
    <source>
        <dbReference type="SAM" id="MobiDB-lite"/>
    </source>
</evidence>
<protein>
    <submittedName>
        <fullName evidence="2">Uncharacterized protein</fullName>
    </submittedName>
</protein>
<accession>G4ZDE6</accession>
<feature type="region of interest" description="Disordered" evidence="1">
    <location>
        <begin position="1"/>
        <end position="119"/>
    </location>
</feature>
<proteinExistence type="predicted"/>
<dbReference type="GeneID" id="20639583"/>
<dbReference type="RefSeq" id="XP_009526439.1">
    <property type="nucleotide sequence ID" value="XM_009528144.1"/>
</dbReference>
<dbReference type="STRING" id="1094619.G4ZDE6"/>
<dbReference type="KEGG" id="psoj:PHYSODRAFT_264168"/>
<name>G4ZDE6_PHYSP</name>
<sequence>MRRHFAQFDDELQDSDQTIATPARHLRPHARLPTLADASDSSSNGRARPTRRRFPASAFFSDTTDDDMSRPMARTSGRSQLSMSACSRSNQPQTSRAPLHMSAGPREGRRRSERAAQTPRLHVDAIQFPATRSVLW</sequence>
<feature type="compositionally biased region" description="Polar residues" evidence="1">
    <location>
        <begin position="76"/>
        <end position="96"/>
    </location>
</feature>